<evidence type="ECO:0000256" key="1">
    <source>
        <dbReference type="ARBA" id="ARBA00022679"/>
    </source>
</evidence>
<organism evidence="4 5">
    <name type="scientific">Marininema mesophilum</name>
    <dbReference type="NCBI Taxonomy" id="1048340"/>
    <lineage>
        <taxon>Bacteria</taxon>
        <taxon>Bacillati</taxon>
        <taxon>Bacillota</taxon>
        <taxon>Bacilli</taxon>
        <taxon>Bacillales</taxon>
        <taxon>Thermoactinomycetaceae</taxon>
        <taxon>Marininema</taxon>
    </lineage>
</organism>
<dbReference type="PANTHER" id="PTHR43877">
    <property type="entry name" value="AMINOALKYLPHOSPHONATE N-ACETYLTRANSFERASE-RELATED-RELATED"/>
    <property type="match status" value="1"/>
</dbReference>
<dbReference type="OrthoDB" id="9796381at2"/>
<dbReference type="InterPro" id="IPR017255">
    <property type="entry name" value="AcTrfase_GNAT_prd"/>
</dbReference>
<dbReference type="InterPro" id="IPR050832">
    <property type="entry name" value="Bact_Acetyltransf"/>
</dbReference>
<accession>A0A1H2WFM6</accession>
<dbReference type="Pfam" id="PF00583">
    <property type="entry name" value="Acetyltransf_1"/>
    <property type="match status" value="1"/>
</dbReference>
<dbReference type="Proteomes" id="UP000198534">
    <property type="component" value="Unassembled WGS sequence"/>
</dbReference>
<evidence type="ECO:0000259" key="3">
    <source>
        <dbReference type="PROSITE" id="PS51186"/>
    </source>
</evidence>
<keyword evidence="2" id="KW-0012">Acyltransferase</keyword>
<dbReference type="EMBL" id="FNNQ01000006">
    <property type="protein sequence ID" value="SDW79410.1"/>
    <property type="molecule type" value="Genomic_DNA"/>
</dbReference>
<gene>
    <name evidence="4" type="ORF">SAMN05444487_106117</name>
</gene>
<keyword evidence="1 4" id="KW-0808">Transferase</keyword>
<dbReference type="PROSITE" id="PS51186">
    <property type="entry name" value="GNAT"/>
    <property type="match status" value="1"/>
</dbReference>
<evidence type="ECO:0000313" key="5">
    <source>
        <dbReference type="Proteomes" id="UP000198534"/>
    </source>
</evidence>
<dbReference type="GO" id="GO:0016747">
    <property type="term" value="F:acyltransferase activity, transferring groups other than amino-acyl groups"/>
    <property type="evidence" value="ECO:0007669"/>
    <property type="project" value="InterPro"/>
</dbReference>
<sequence>MKLRSFQLSDIHSVQAIWKQNASREREAETLIVLSRQLAYDRDLVLVAEIEGQVVGAIVGTMEKNVGFFYCLAVHPAFQGRGVGRQLTTMLEDRFRSKGVTEIQAVIDEGTEKLCPFYTHMGYQGVPSSRLVENNWLFNLQESLHPILS</sequence>
<protein>
    <submittedName>
        <fullName evidence="4">Predicted N-acetyltransferase YhbS</fullName>
    </submittedName>
</protein>
<dbReference type="InterPro" id="IPR000182">
    <property type="entry name" value="GNAT_dom"/>
</dbReference>
<dbReference type="CDD" id="cd04301">
    <property type="entry name" value="NAT_SF"/>
    <property type="match status" value="1"/>
</dbReference>
<dbReference type="Gene3D" id="3.40.630.30">
    <property type="match status" value="1"/>
</dbReference>
<evidence type="ECO:0000313" key="4">
    <source>
        <dbReference type="EMBL" id="SDW79410.1"/>
    </source>
</evidence>
<dbReference type="AlphaFoldDB" id="A0A1H2WFM6"/>
<reference evidence="4 5" key="1">
    <citation type="submission" date="2016-10" db="EMBL/GenBank/DDBJ databases">
        <authorList>
            <person name="de Groot N.N."/>
        </authorList>
    </citation>
    <scope>NUCLEOTIDE SEQUENCE [LARGE SCALE GENOMIC DNA]</scope>
    <source>
        <strain evidence="4 5">DSM 45610</strain>
    </source>
</reference>
<dbReference type="SUPFAM" id="SSF55729">
    <property type="entry name" value="Acyl-CoA N-acyltransferases (Nat)"/>
    <property type="match status" value="1"/>
</dbReference>
<dbReference type="PIRSF" id="PIRSF037663">
    <property type="entry name" value="Acetyltransf_GNAT_prd"/>
    <property type="match status" value="1"/>
</dbReference>
<evidence type="ECO:0000256" key="2">
    <source>
        <dbReference type="ARBA" id="ARBA00023315"/>
    </source>
</evidence>
<dbReference type="InterPro" id="IPR016181">
    <property type="entry name" value="Acyl_CoA_acyltransferase"/>
</dbReference>
<feature type="domain" description="N-acetyltransferase" evidence="3">
    <location>
        <begin position="1"/>
        <end position="142"/>
    </location>
</feature>
<proteinExistence type="predicted"/>
<dbReference type="RefSeq" id="WP_091738674.1">
    <property type="nucleotide sequence ID" value="NZ_FNNQ01000006.1"/>
</dbReference>
<keyword evidence="5" id="KW-1185">Reference proteome</keyword>
<dbReference type="STRING" id="1048340.SAMN05444487_106117"/>
<name>A0A1H2WFM6_9BACL</name>